<dbReference type="EMBL" id="BPLR01005960">
    <property type="protein sequence ID" value="GIY06453.1"/>
    <property type="molecule type" value="Genomic_DNA"/>
</dbReference>
<name>A0AAV4QGH8_CAEEX</name>
<sequence>MLSVFWTWSIVLHEDVECILDPGLLYFMGMLSAFGPWSTVPMRMLSVLWTWSIVLHEDVCILDMVYCTS</sequence>
<evidence type="ECO:0000313" key="1">
    <source>
        <dbReference type="EMBL" id="GIY06453.1"/>
    </source>
</evidence>
<organism evidence="1 2">
    <name type="scientific">Caerostris extrusa</name>
    <name type="common">Bark spider</name>
    <name type="synonym">Caerostris bankana</name>
    <dbReference type="NCBI Taxonomy" id="172846"/>
    <lineage>
        <taxon>Eukaryota</taxon>
        <taxon>Metazoa</taxon>
        <taxon>Ecdysozoa</taxon>
        <taxon>Arthropoda</taxon>
        <taxon>Chelicerata</taxon>
        <taxon>Arachnida</taxon>
        <taxon>Araneae</taxon>
        <taxon>Araneomorphae</taxon>
        <taxon>Entelegynae</taxon>
        <taxon>Araneoidea</taxon>
        <taxon>Araneidae</taxon>
        <taxon>Caerostris</taxon>
    </lineage>
</organism>
<dbReference type="Proteomes" id="UP001054945">
    <property type="component" value="Unassembled WGS sequence"/>
</dbReference>
<comment type="caution">
    <text evidence="1">The sequence shown here is derived from an EMBL/GenBank/DDBJ whole genome shotgun (WGS) entry which is preliminary data.</text>
</comment>
<dbReference type="AlphaFoldDB" id="A0AAV4QGH8"/>
<keyword evidence="2" id="KW-1185">Reference proteome</keyword>
<gene>
    <name evidence="1" type="ORF">CEXT_746871</name>
</gene>
<proteinExistence type="predicted"/>
<protein>
    <submittedName>
        <fullName evidence="1">Uncharacterized protein</fullName>
    </submittedName>
</protein>
<accession>A0AAV4QGH8</accession>
<evidence type="ECO:0000313" key="2">
    <source>
        <dbReference type="Proteomes" id="UP001054945"/>
    </source>
</evidence>
<reference evidence="1 2" key="1">
    <citation type="submission" date="2021-06" db="EMBL/GenBank/DDBJ databases">
        <title>Caerostris extrusa draft genome.</title>
        <authorList>
            <person name="Kono N."/>
            <person name="Arakawa K."/>
        </authorList>
    </citation>
    <scope>NUCLEOTIDE SEQUENCE [LARGE SCALE GENOMIC DNA]</scope>
</reference>